<accession>A0A9N9EDB9</accession>
<comment type="caution">
    <text evidence="2">The sequence shown here is derived from an EMBL/GenBank/DDBJ whole genome shotgun (WGS) entry which is preliminary data.</text>
</comment>
<dbReference type="EMBL" id="CAJVPP010005818">
    <property type="protein sequence ID" value="CAG8670325.1"/>
    <property type="molecule type" value="Genomic_DNA"/>
</dbReference>
<keyword evidence="3" id="KW-1185">Reference proteome</keyword>
<organism evidence="2 3">
    <name type="scientific">Funneliformis mosseae</name>
    <name type="common">Endomycorrhizal fungus</name>
    <name type="synonym">Glomus mosseae</name>
    <dbReference type="NCBI Taxonomy" id="27381"/>
    <lineage>
        <taxon>Eukaryota</taxon>
        <taxon>Fungi</taxon>
        <taxon>Fungi incertae sedis</taxon>
        <taxon>Mucoromycota</taxon>
        <taxon>Glomeromycotina</taxon>
        <taxon>Glomeromycetes</taxon>
        <taxon>Glomerales</taxon>
        <taxon>Glomeraceae</taxon>
        <taxon>Funneliformis</taxon>
    </lineage>
</organism>
<evidence type="ECO:0000313" key="2">
    <source>
        <dbReference type="EMBL" id="CAG8670325.1"/>
    </source>
</evidence>
<dbReference type="Proteomes" id="UP000789375">
    <property type="component" value="Unassembled WGS sequence"/>
</dbReference>
<feature type="compositionally biased region" description="Polar residues" evidence="1">
    <location>
        <begin position="86"/>
        <end position="95"/>
    </location>
</feature>
<evidence type="ECO:0000313" key="3">
    <source>
        <dbReference type="Proteomes" id="UP000789375"/>
    </source>
</evidence>
<gene>
    <name evidence="2" type="ORF">FMOSSE_LOCUS12373</name>
</gene>
<reference evidence="2" key="1">
    <citation type="submission" date="2021-06" db="EMBL/GenBank/DDBJ databases">
        <authorList>
            <person name="Kallberg Y."/>
            <person name="Tangrot J."/>
            <person name="Rosling A."/>
        </authorList>
    </citation>
    <scope>NUCLEOTIDE SEQUENCE</scope>
    <source>
        <strain evidence="2">87-6 pot B 2015</strain>
    </source>
</reference>
<name>A0A9N9EDB9_FUNMO</name>
<proteinExistence type="predicted"/>
<evidence type="ECO:0000256" key="1">
    <source>
        <dbReference type="SAM" id="MobiDB-lite"/>
    </source>
</evidence>
<sequence length="95" mass="11226">DQKNSRFGYRCLLPRKRSLIQRKESIKASNFGDRNIQYLQQDLPVTVYDALKFLWHGNDTVTDDDQDQMLDYQETSRTQREESIKESISQKGLLI</sequence>
<dbReference type="AlphaFoldDB" id="A0A9N9EDB9"/>
<feature type="region of interest" description="Disordered" evidence="1">
    <location>
        <begin position="74"/>
        <end position="95"/>
    </location>
</feature>
<protein>
    <submittedName>
        <fullName evidence="2">10506_t:CDS:1</fullName>
    </submittedName>
</protein>
<feature type="non-terminal residue" evidence="2">
    <location>
        <position position="95"/>
    </location>
</feature>